<keyword evidence="6" id="KW-0472">Membrane</keyword>
<gene>
    <name evidence="7" type="ORF">LTR84_006900</name>
</gene>
<dbReference type="EMBL" id="JAVRRD010000026">
    <property type="protein sequence ID" value="KAK5047377.1"/>
    <property type="molecule type" value="Genomic_DNA"/>
</dbReference>
<dbReference type="PRINTS" id="PR00724">
    <property type="entry name" value="CRBOXYPTASEC"/>
</dbReference>
<feature type="transmembrane region" description="Helical" evidence="6">
    <location>
        <begin position="637"/>
        <end position="655"/>
    </location>
</feature>
<evidence type="ECO:0000256" key="1">
    <source>
        <dbReference type="ARBA" id="ARBA00009431"/>
    </source>
</evidence>
<dbReference type="PANTHER" id="PTHR11802">
    <property type="entry name" value="SERINE PROTEASE FAMILY S10 SERINE CARBOXYPEPTIDASE"/>
    <property type="match status" value="1"/>
</dbReference>
<evidence type="ECO:0000256" key="4">
    <source>
        <dbReference type="ARBA" id="ARBA00022801"/>
    </source>
</evidence>
<evidence type="ECO:0000256" key="5">
    <source>
        <dbReference type="ARBA" id="ARBA00023180"/>
    </source>
</evidence>
<feature type="transmembrane region" description="Helical" evidence="6">
    <location>
        <begin position="607"/>
        <end position="625"/>
    </location>
</feature>
<dbReference type="GeneID" id="89975069"/>
<evidence type="ECO:0000256" key="6">
    <source>
        <dbReference type="SAM" id="Phobius"/>
    </source>
</evidence>
<keyword evidence="6" id="KW-0812">Transmembrane</keyword>
<proteinExistence type="inferred from homology"/>
<keyword evidence="3" id="KW-0645">Protease</keyword>
<dbReference type="GO" id="GO:0006508">
    <property type="term" value="P:proteolysis"/>
    <property type="evidence" value="ECO:0007669"/>
    <property type="project" value="UniProtKB-KW"/>
</dbReference>
<evidence type="ECO:0000313" key="8">
    <source>
        <dbReference type="Proteomes" id="UP001358417"/>
    </source>
</evidence>
<keyword evidence="4" id="KW-0378">Hydrolase</keyword>
<comment type="caution">
    <text evidence="7">The sequence shown here is derived from an EMBL/GenBank/DDBJ whole genome shotgun (WGS) entry which is preliminary data.</text>
</comment>
<organism evidence="7 8">
    <name type="scientific">Exophiala bonariae</name>
    <dbReference type="NCBI Taxonomy" id="1690606"/>
    <lineage>
        <taxon>Eukaryota</taxon>
        <taxon>Fungi</taxon>
        <taxon>Dikarya</taxon>
        <taxon>Ascomycota</taxon>
        <taxon>Pezizomycotina</taxon>
        <taxon>Eurotiomycetes</taxon>
        <taxon>Chaetothyriomycetidae</taxon>
        <taxon>Chaetothyriales</taxon>
        <taxon>Herpotrichiellaceae</taxon>
        <taxon>Exophiala</taxon>
    </lineage>
</organism>
<dbReference type="PANTHER" id="PTHR11802:SF64">
    <property type="entry name" value="CARBOXYPEPTIDASE"/>
    <property type="match status" value="1"/>
</dbReference>
<keyword evidence="6" id="KW-1133">Transmembrane helix</keyword>
<evidence type="ECO:0008006" key="9">
    <source>
        <dbReference type="Google" id="ProtNLM"/>
    </source>
</evidence>
<dbReference type="GO" id="GO:0004185">
    <property type="term" value="F:serine-type carboxypeptidase activity"/>
    <property type="evidence" value="ECO:0007669"/>
    <property type="project" value="InterPro"/>
</dbReference>
<dbReference type="Pfam" id="PF00450">
    <property type="entry name" value="Peptidase_S10"/>
    <property type="match status" value="1"/>
</dbReference>
<comment type="similarity">
    <text evidence="1">Belongs to the peptidase S10 family.</text>
</comment>
<dbReference type="InterPro" id="IPR001563">
    <property type="entry name" value="Peptidase_S10"/>
</dbReference>
<keyword evidence="8" id="KW-1185">Reference proteome</keyword>
<dbReference type="InterPro" id="IPR029058">
    <property type="entry name" value="AB_hydrolase_fold"/>
</dbReference>
<evidence type="ECO:0000256" key="2">
    <source>
        <dbReference type="ARBA" id="ARBA00022645"/>
    </source>
</evidence>
<evidence type="ECO:0000313" key="7">
    <source>
        <dbReference type="EMBL" id="KAK5047377.1"/>
    </source>
</evidence>
<protein>
    <recommendedName>
        <fullName evidence="9">Carboxypeptidase</fullName>
    </recommendedName>
</protein>
<dbReference type="SUPFAM" id="SSF53474">
    <property type="entry name" value="alpha/beta-Hydrolases"/>
    <property type="match status" value="1"/>
</dbReference>
<dbReference type="GO" id="GO:0000324">
    <property type="term" value="C:fungal-type vacuole"/>
    <property type="evidence" value="ECO:0007669"/>
    <property type="project" value="TreeGrafter"/>
</dbReference>
<keyword evidence="2" id="KW-0121">Carboxypeptidase</keyword>
<evidence type="ECO:0000256" key="3">
    <source>
        <dbReference type="ARBA" id="ARBA00022670"/>
    </source>
</evidence>
<dbReference type="Gene3D" id="3.40.50.1820">
    <property type="entry name" value="alpha/beta hydrolase"/>
    <property type="match status" value="1"/>
</dbReference>
<accession>A0AAV9N0J4</accession>
<keyword evidence="5" id="KW-0325">Glycoprotein</keyword>
<dbReference type="AlphaFoldDB" id="A0AAV9N0J4"/>
<sequence>MLQQRILNLLAVLGVDVTSRLNTWDHLSVDTTQPLHDWKTGAGFGNASVRYREVPSHICELEPGVKSYSGYVDISEHEHIFFWFFEARNAEPENSPLTAWISGGPGDSAMAELFTEHGPCRVDPDEKTIHYNPFSWNNYSNMLYIDQPVQVGFSYSELVSAYMDGESEEIVELEDGAPCPEYAEICGNFSKPDPSATSNSTAAAAPNFWITLQAFMATFPQYSSHGFHFGSESYGGHYVPVFSQYILDQNDKNIAHARRIDLASILVGNGWFSPRLHLASDYDFAFNSGNPYDLENLDDSVRTKVHDNYYGKGNCLDQLKACEATGSDAVCQAADQFCLENVQDPFIVALERDINDVREMVPSPFPGDFYAEYLQRPEVRQAIGAYQTYIELNPTVGIAFDSTGDDARDLDIIHILGNLLDKGVRVTLYAGDADYECNWLGVEAVADAVGARGFDEAGYTNITTPDQVTHGQVKQSSGFSFVRVFEAGHATGAFQPFLLQTIFARTVAGTDLATGNRQANAYYQSQGPQRSTYREGNATVQDHVWPGTSTYNLTSNTPTLDNFQPSNFQVLKNAEYSYEDHYYHYVLLFFWVFLASDMAFNLSFLGNYTVVGGGAPGNASIFVVVPPSTHRKVVRDWMVIVCAVVTTVVTTGGAIRRTWNRWYGGKGAEVDKPPAA</sequence>
<name>A0AAV9N0J4_9EURO</name>
<reference evidence="7 8" key="1">
    <citation type="submission" date="2023-08" db="EMBL/GenBank/DDBJ databases">
        <title>Black Yeasts Isolated from many extreme environments.</title>
        <authorList>
            <person name="Coleine C."/>
            <person name="Stajich J.E."/>
            <person name="Selbmann L."/>
        </authorList>
    </citation>
    <scope>NUCLEOTIDE SEQUENCE [LARGE SCALE GENOMIC DNA]</scope>
    <source>
        <strain evidence="7 8">CCFEE 5792</strain>
    </source>
</reference>
<dbReference type="Proteomes" id="UP001358417">
    <property type="component" value="Unassembled WGS sequence"/>
</dbReference>
<dbReference type="RefSeq" id="XP_064702939.1">
    <property type="nucleotide sequence ID" value="XM_064850457.1"/>
</dbReference>